<dbReference type="EMBL" id="VCAZ01000027">
    <property type="protein sequence ID" value="TSL16028.1"/>
    <property type="molecule type" value="Genomic_DNA"/>
</dbReference>
<proteinExistence type="predicted"/>
<gene>
    <name evidence="2" type="ORF">Baya_5836</name>
</gene>
<evidence type="ECO:0000313" key="3">
    <source>
        <dbReference type="Proteomes" id="UP000319801"/>
    </source>
</evidence>
<accession>A0A556TXN5</accession>
<protein>
    <submittedName>
        <fullName evidence="2">Sciellin</fullName>
    </submittedName>
</protein>
<evidence type="ECO:0000256" key="1">
    <source>
        <dbReference type="SAM" id="MobiDB-lite"/>
    </source>
</evidence>
<reference evidence="2 3" key="1">
    <citation type="journal article" date="2019" name="Genome Biol. Evol.">
        <title>Whole-Genome Sequencing of the Giant Devil Catfish, Bagarius yarrelli.</title>
        <authorList>
            <person name="Jiang W."/>
            <person name="Lv Y."/>
            <person name="Cheng L."/>
            <person name="Yang K."/>
            <person name="Chao B."/>
            <person name="Wang X."/>
            <person name="Li Y."/>
            <person name="Pan X."/>
            <person name="You X."/>
            <person name="Zhang Y."/>
            <person name="Yang J."/>
            <person name="Li J."/>
            <person name="Zhang X."/>
            <person name="Liu S."/>
            <person name="Sun C."/>
            <person name="Yang J."/>
            <person name="Shi Q."/>
        </authorList>
    </citation>
    <scope>NUCLEOTIDE SEQUENCE [LARGE SCALE GENOMIC DNA]</scope>
    <source>
        <strain evidence="2">JWS20170419001</strain>
        <tissue evidence="2">Muscle</tissue>
    </source>
</reference>
<keyword evidence="3" id="KW-1185">Reference proteome</keyword>
<comment type="caution">
    <text evidence="2">The sequence shown here is derived from an EMBL/GenBank/DDBJ whole genome shotgun (WGS) entry which is preliminary data.</text>
</comment>
<dbReference type="AlphaFoldDB" id="A0A556TXN5"/>
<feature type="compositionally biased region" description="Low complexity" evidence="1">
    <location>
        <begin position="28"/>
        <end position="76"/>
    </location>
</feature>
<organism evidence="2 3">
    <name type="scientific">Bagarius yarrelli</name>
    <name type="common">Goonch</name>
    <name type="synonym">Bagrus yarrelli</name>
    <dbReference type="NCBI Taxonomy" id="175774"/>
    <lineage>
        <taxon>Eukaryota</taxon>
        <taxon>Metazoa</taxon>
        <taxon>Chordata</taxon>
        <taxon>Craniata</taxon>
        <taxon>Vertebrata</taxon>
        <taxon>Euteleostomi</taxon>
        <taxon>Actinopterygii</taxon>
        <taxon>Neopterygii</taxon>
        <taxon>Teleostei</taxon>
        <taxon>Ostariophysi</taxon>
        <taxon>Siluriformes</taxon>
        <taxon>Sisoridae</taxon>
        <taxon>Sisorinae</taxon>
        <taxon>Bagarius</taxon>
    </lineage>
</organism>
<name>A0A556TXN5_BAGYA</name>
<dbReference type="OrthoDB" id="9908139at2759"/>
<dbReference type="Proteomes" id="UP000319801">
    <property type="component" value="Unassembled WGS sequence"/>
</dbReference>
<sequence>MGGVSSAGTNPMKILPGIQKIPTEKKTTTITSSSTSTSSGPSRTIQSLTKSSSTTSTSYKDGTKTTVTTSRTSMVKPPVKTKTFSEKIFTDSKTTSEDIKTVKSLPPSSPTKTTKTESYSVTTYGNNNLQDGKTTIKTVTIPSSPIKTSKTETVTVTNFQDTIVSTDDQLFDTLIPTSIKEVYGSDIRPEDYISENVSTRYVRTVSSDRPEISFDTYKSTRSSSDTLYATPERKSYVEKDMCTYCQKPILYETKMLLEDANIRCHASCFRLPLGKLLQLLLVNLSPGLLPSLIEEGKKEG</sequence>
<feature type="region of interest" description="Disordered" evidence="1">
    <location>
        <begin position="1"/>
        <end position="79"/>
    </location>
</feature>
<evidence type="ECO:0000313" key="2">
    <source>
        <dbReference type="EMBL" id="TSL16028.1"/>
    </source>
</evidence>